<accession>A0AAD9UE10</accession>
<comment type="caution">
    <text evidence="1">The sequence shown here is derived from an EMBL/GenBank/DDBJ whole genome shotgun (WGS) entry which is preliminary data.</text>
</comment>
<evidence type="ECO:0000313" key="2">
    <source>
        <dbReference type="Proteomes" id="UP001209878"/>
    </source>
</evidence>
<name>A0AAD9UE10_RIDPI</name>
<keyword evidence="2" id="KW-1185">Reference proteome</keyword>
<organism evidence="1 2">
    <name type="scientific">Ridgeia piscesae</name>
    <name type="common">Tubeworm</name>
    <dbReference type="NCBI Taxonomy" id="27915"/>
    <lineage>
        <taxon>Eukaryota</taxon>
        <taxon>Metazoa</taxon>
        <taxon>Spiralia</taxon>
        <taxon>Lophotrochozoa</taxon>
        <taxon>Annelida</taxon>
        <taxon>Polychaeta</taxon>
        <taxon>Sedentaria</taxon>
        <taxon>Canalipalpata</taxon>
        <taxon>Sabellida</taxon>
        <taxon>Siboglinidae</taxon>
        <taxon>Ridgeia</taxon>
    </lineage>
</organism>
<reference evidence="1" key="1">
    <citation type="journal article" date="2023" name="Mol. Biol. Evol.">
        <title>Third-Generation Sequencing Reveals the Adaptive Role of the Epigenome in Three Deep-Sea Polychaetes.</title>
        <authorList>
            <person name="Perez M."/>
            <person name="Aroh O."/>
            <person name="Sun Y."/>
            <person name="Lan Y."/>
            <person name="Juniper S.K."/>
            <person name="Young C.R."/>
            <person name="Angers B."/>
            <person name="Qian P.Y."/>
        </authorList>
    </citation>
    <scope>NUCLEOTIDE SEQUENCE</scope>
    <source>
        <strain evidence="1">R07B-5</strain>
    </source>
</reference>
<sequence>MRSSSSTREPLVLVRRYKRLSSSSFIFCLLAWTSSISLARSLSNSYFSVRMTRPNNWSSSPFIVTVKSMMTVRAEISGVYAGFGSFVVMYNVKPFITSISLSPTFTLYDRPSLMKFFSRMLSRAGSRSSPTSSMRRGRPSERASSRCWRKYLWFRFVS</sequence>
<dbReference type="AlphaFoldDB" id="A0AAD9UE10"/>
<dbReference type="Proteomes" id="UP001209878">
    <property type="component" value="Unassembled WGS sequence"/>
</dbReference>
<evidence type="ECO:0000313" key="1">
    <source>
        <dbReference type="EMBL" id="KAK2185973.1"/>
    </source>
</evidence>
<gene>
    <name evidence="1" type="ORF">NP493_215g00029</name>
</gene>
<dbReference type="EMBL" id="JAODUO010000216">
    <property type="protein sequence ID" value="KAK2185973.1"/>
    <property type="molecule type" value="Genomic_DNA"/>
</dbReference>
<proteinExistence type="predicted"/>
<protein>
    <submittedName>
        <fullName evidence="1">Uncharacterized protein</fullName>
    </submittedName>
</protein>